<dbReference type="EMBL" id="JACJPY010000016">
    <property type="protein sequence ID" value="MBD2149956.1"/>
    <property type="molecule type" value="Genomic_DNA"/>
</dbReference>
<name>A0A926USG6_9CYAN</name>
<dbReference type="RefSeq" id="WP_190350327.1">
    <property type="nucleotide sequence ID" value="NZ_JACJPY010000016.1"/>
</dbReference>
<proteinExistence type="predicted"/>
<reference evidence="1" key="1">
    <citation type="journal article" date="2015" name="ISME J.">
        <title>Draft Genome Sequence of Streptomyces incarnatus NRRL8089, which Produces the Nucleoside Antibiotic Sinefungin.</title>
        <authorList>
            <person name="Oshima K."/>
            <person name="Hattori M."/>
            <person name="Shimizu H."/>
            <person name="Fukuda K."/>
            <person name="Nemoto M."/>
            <person name="Inagaki K."/>
            <person name="Tamura T."/>
        </authorList>
    </citation>
    <scope>NUCLEOTIDE SEQUENCE</scope>
    <source>
        <strain evidence="1">FACHB-1277</strain>
    </source>
</reference>
<evidence type="ECO:0000313" key="2">
    <source>
        <dbReference type="Proteomes" id="UP000631421"/>
    </source>
</evidence>
<protein>
    <submittedName>
        <fullName evidence="1">Uncharacterized protein</fullName>
    </submittedName>
</protein>
<comment type="caution">
    <text evidence="1">The sequence shown here is derived from an EMBL/GenBank/DDBJ whole genome shotgun (WGS) entry which is preliminary data.</text>
</comment>
<gene>
    <name evidence="1" type="ORF">H6F44_07455</name>
</gene>
<evidence type="ECO:0000313" key="1">
    <source>
        <dbReference type="EMBL" id="MBD2149956.1"/>
    </source>
</evidence>
<reference evidence="1" key="2">
    <citation type="submission" date="2020-08" db="EMBL/GenBank/DDBJ databases">
        <authorList>
            <person name="Chen M."/>
            <person name="Teng W."/>
            <person name="Zhao L."/>
            <person name="Hu C."/>
            <person name="Zhou Y."/>
            <person name="Han B."/>
            <person name="Song L."/>
            <person name="Shu W."/>
        </authorList>
    </citation>
    <scope>NUCLEOTIDE SEQUENCE</scope>
    <source>
        <strain evidence="1">FACHB-1277</strain>
    </source>
</reference>
<sequence length="88" mass="9593">MVVICQELLATIADIEKGDRAAIEGDRAAIESEMQGVGNGYGLAISDDKVTIWSEFTNPQVSLELPLAVFKRSLQTYLIFLEQSFLGG</sequence>
<organism evidence="1 2">
    <name type="scientific">Pseudanabaena cinerea FACHB-1277</name>
    <dbReference type="NCBI Taxonomy" id="2949581"/>
    <lineage>
        <taxon>Bacteria</taxon>
        <taxon>Bacillati</taxon>
        <taxon>Cyanobacteriota</taxon>
        <taxon>Cyanophyceae</taxon>
        <taxon>Pseudanabaenales</taxon>
        <taxon>Pseudanabaenaceae</taxon>
        <taxon>Pseudanabaena</taxon>
        <taxon>Pseudanabaena cinerea</taxon>
    </lineage>
</organism>
<accession>A0A926USG6</accession>
<keyword evidence="2" id="KW-1185">Reference proteome</keyword>
<dbReference type="Proteomes" id="UP000631421">
    <property type="component" value="Unassembled WGS sequence"/>
</dbReference>
<dbReference type="AlphaFoldDB" id="A0A926USG6"/>